<keyword evidence="6" id="KW-1185">Reference proteome</keyword>
<evidence type="ECO:0000259" key="4">
    <source>
        <dbReference type="Pfam" id="PF22725"/>
    </source>
</evidence>
<feature type="domain" description="Gfo/Idh/MocA-like oxidoreductase N-terminal" evidence="3">
    <location>
        <begin position="7"/>
        <end position="122"/>
    </location>
</feature>
<accession>A0A1G9ZZ11</accession>
<organism evidence="5 6">
    <name type="scientific">Fictibacillus solisalsi</name>
    <dbReference type="NCBI Taxonomy" id="459525"/>
    <lineage>
        <taxon>Bacteria</taxon>
        <taxon>Bacillati</taxon>
        <taxon>Bacillota</taxon>
        <taxon>Bacilli</taxon>
        <taxon>Bacillales</taxon>
        <taxon>Fictibacillaceae</taxon>
        <taxon>Fictibacillus</taxon>
    </lineage>
</organism>
<dbReference type="InterPro" id="IPR055170">
    <property type="entry name" value="GFO_IDH_MocA-like_dom"/>
</dbReference>
<dbReference type="EMBL" id="FNHW01000002">
    <property type="protein sequence ID" value="SDN26580.1"/>
    <property type="molecule type" value="Genomic_DNA"/>
</dbReference>
<dbReference type="RefSeq" id="WP_090237155.1">
    <property type="nucleotide sequence ID" value="NZ_FNHW01000002.1"/>
</dbReference>
<dbReference type="PANTHER" id="PTHR22604">
    <property type="entry name" value="OXIDOREDUCTASES"/>
    <property type="match status" value="1"/>
</dbReference>
<dbReference type="GO" id="GO:0000166">
    <property type="term" value="F:nucleotide binding"/>
    <property type="evidence" value="ECO:0007669"/>
    <property type="project" value="InterPro"/>
</dbReference>
<comment type="similarity">
    <text evidence="1">Belongs to the Gfo/Idh/MocA family.</text>
</comment>
<dbReference type="Gene3D" id="3.40.50.720">
    <property type="entry name" value="NAD(P)-binding Rossmann-like Domain"/>
    <property type="match status" value="1"/>
</dbReference>
<dbReference type="InterPro" id="IPR036291">
    <property type="entry name" value="NAD(P)-bd_dom_sf"/>
</dbReference>
<dbReference type="InterPro" id="IPR000683">
    <property type="entry name" value="Gfo/Idh/MocA-like_OxRdtase_N"/>
</dbReference>
<proteinExistence type="inferred from homology"/>
<dbReference type="SUPFAM" id="SSF55347">
    <property type="entry name" value="Glyceraldehyde-3-phosphate dehydrogenase-like, C-terminal domain"/>
    <property type="match status" value="1"/>
</dbReference>
<sequence length="329" mass="37043">MKKVRWGVLSTATIGLTQGIPAIQRSENAELVGLASRGDRGKAKAEELSIPRYYDSYEKLLDDPEIESVYIPLPNHLHLEWAVKAARNGKHVLCEKPAFLHAEDTKGMAEVCREQGVYFMEAFMYQFHPQHERVKEIIASGEIGEVKLMRSSFSFYISNREENIRLSKEKGGGSIYDVGCYSIHAARSILQSEPVEIQAFSDLDPSTGVDLSSVVHMKLENGSPVVFDCSFDMANREEYEVVGTKGTITVNRAFRPDVYGGEGLILIRTKEGQREERVAGDQYRSQIEHFSACILDGKEPSYTLEETYKNMLAIDACYQSIQKRQLVNL</sequence>
<dbReference type="OrthoDB" id="9815825at2"/>
<name>A0A1G9ZZ11_9BACL</name>
<feature type="domain" description="GFO/IDH/MocA-like oxidoreductase" evidence="4">
    <location>
        <begin position="132"/>
        <end position="248"/>
    </location>
</feature>
<dbReference type="InterPro" id="IPR050984">
    <property type="entry name" value="Gfo/Idh/MocA_domain"/>
</dbReference>
<protein>
    <submittedName>
        <fullName evidence="5">Predicted dehydrogenase</fullName>
    </submittedName>
</protein>
<keyword evidence="2" id="KW-0560">Oxidoreductase</keyword>
<dbReference type="Pfam" id="PF22725">
    <property type="entry name" value="GFO_IDH_MocA_C3"/>
    <property type="match status" value="1"/>
</dbReference>
<evidence type="ECO:0000256" key="2">
    <source>
        <dbReference type="ARBA" id="ARBA00023002"/>
    </source>
</evidence>
<dbReference type="Gene3D" id="3.30.360.10">
    <property type="entry name" value="Dihydrodipicolinate Reductase, domain 2"/>
    <property type="match status" value="1"/>
</dbReference>
<reference evidence="6" key="1">
    <citation type="submission" date="2016-10" db="EMBL/GenBank/DDBJ databases">
        <authorList>
            <person name="Varghese N."/>
            <person name="Submissions S."/>
        </authorList>
    </citation>
    <scope>NUCLEOTIDE SEQUENCE [LARGE SCALE GENOMIC DNA]</scope>
    <source>
        <strain evidence="6">CGMCC 1.6854</strain>
    </source>
</reference>
<dbReference type="Pfam" id="PF01408">
    <property type="entry name" value="GFO_IDH_MocA"/>
    <property type="match status" value="1"/>
</dbReference>
<gene>
    <name evidence="5" type="ORF">SAMN04488137_3833</name>
</gene>
<evidence type="ECO:0000313" key="5">
    <source>
        <dbReference type="EMBL" id="SDN26580.1"/>
    </source>
</evidence>
<dbReference type="PANTHER" id="PTHR22604:SF105">
    <property type="entry name" value="TRANS-1,2-DIHYDROBENZENE-1,2-DIOL DEHYDROGENASE"/>
    <property type="match status" value="1"/>
</dbReference>
<dbReference type="SUPFAM" id="SSF51735">
    <property type="entry name" value="NAD(P)-binding Rossmann-fold domains"/>
    <property type="match status" value="1"/>
</dbReference>
<dbReference type="Proteomes" id="UP000199544">
    <property type="component" value="Unassembled WGS sequence"/>
</dbReference>
<dbReference type="GO" id="GO:0016491">
    <property type="term" value="F:oxidoreductase activity"/>
    <property type="evidence" value="ECO:0007669"/>
    <property type="project" value="UniProtKB-KW"/>
</dbReference>
<dbReference type="AlphaFoldDB" id="A0A1G9ZZ11"/>
<evidence type="ECO:0000259" key="3">
    <source>
        <dbReference type="Pfam" id="PF01408"/>
    </source>
</evidence>
<dbReference type="STRING" id="459525.SAMN04488137_3833"/>
<evidence type="ECO:0000313" key="6">
    <source>
        <dbReference type="Proteomes" id="UP000199544"/>
    </source>
</evidence>
<evidence type="ECO:0000256" key="1">
    <source>
        <dbReference type="ARBA" id="ARBA00010928"/>
    </source>
</evidence>